<accession>A0ABS6JWX5</accession>
<keyword evidence="3" id="KW-1185">Reference proteome</keyword>
<sequence>MNIFFIRHGQSEANLNGIIQGQSDYPLSNLGKKQAMLVGEYFSNIPLDTIYSSDLSRAYETAEAVAGAQGHSVKSEAVAEAQGHSVKTLTVLREVGLGPLEGVSRAELMSRYPLLKNNSILTTGIEGTETLESITDRCKKVEQLLLQEANESNIGVVSHGGFISIFLMYLIAGDKWHDLNRPFVIGNTGITKVELSQTGRSKFHYINRTSHLDDSRHERVEKAT</sequence>
<organism evidence="2 3">
    <name type="scientific">Evansella alkalicola</name>
    <dbReference type="NCBI Taxonomy" id="745819"/>
    <lineage>
        <taxon>Bacteria</taxon>
        <taxon>Bacillati</taxon>
        <taxon>Bacillota</taxon>
        <taxon>Bacilli</taxon>
        <taxon>Bacillales</taxon>
        <taxon>Bacillaceae</taxon>
        <taxon>Evansella</taxon>
    </lineage>
</organism>
<dbReference type="Pfam" id="PF00300">
    <property type="entry name" value="His_Phos_1"/>
    <property type="match status" value="1"/>
</dbReference>
<dbReference type="Gene3D" id="3.40.50.1240">
    <property type="entry name" value="Phosphoglycerate mutase-like"/>
    <property type="match status" value="1"/>
</dbReference>
<dbReference type="InterPro" id="IPR029033">
    <property type="entry name" value="His_PPase_superfam"/>
</dbReference>
<name>A0ABS6JWX5_9BACI</name>
<dbReference type="Proteomes" id="UP000790580">
    <property type="component" value="Unassembled WGS sequence"/>
</dbReference>
<dbReference type="SMART" id="SM00855">
    <property type="entry name" value="PGAM"/>
    <property type="match status" value="1"/>
</dbReference>
<dbReference type="EMBL" id="JAHQCR010000063">
    <property type="protein sequence ID" value="MBU9722890.1"/>
    <property type="molecule type" value="Genomic_DNA"/>
</dbReference>
<reference evidence="2 3" key="1">
    <citation type="submission" date="2021-06" db="EMBL/GenBank/DDBJ databases">
        <title>Bacillus sp. RD4P76, an endophyte from a halophyte.</title>
        <authorList>
            <person name="Sun J.-Q."/>
        </authorList>
    </citation>
    <scope>NUCLEOTIDE SEQUENCE [LARGE SCALE GENOMIC DNA]</scope>
    <source>
        <strain evidence="2 3">JCM 17098</strain>
    </source>
</reference>
<dbReference type="SUPFAM" id="SSF53254">
    <property type="entry name" value="Phosphoglycerate mutase-like"/>
    <property type="match status" value="1"/>
</dbReference>
<evidence type="ECO:0000256" key="1">
    <source>
        <dbReference type="ARBA" id="ARBA00022801"/>
    </source>
</evidence>
<gene>
    <name evidence="2" type="ORF">KS407_15845</name>
</gene>
<protein>
    <submittedName>
        <fullName evidence="2">Histidine phosphatase family protein</fullName>
    </submittedName>
</protein>
<dbReference type="CDD" id="cd07067">
    <property type="entry name" value="HP_PGM_like"/>
    <property type="match status" value="1"/>
</dbReference>
<dbReference type="RefSeq" id="WP_088073628.1">
    <property type="nucleotide sequence ID" value="NZ_JAHQCR010000063.1"/>
</dbReference>
<dbReference type="PANTHER" id="PTHR46517">
    <property type="entry name" value="FRUCTOSE-2,6-BISPHOSPHATASE TIGAR"/>
    <property type="match status" value="1"/>
</dbReference>
<keyword evidence="1" id="KW-0378">Hydrolase</keyword>
<dbReference type="PANTHER" id="PTHR46517:SF1">
    <property type="entry name" value="FRUCTOSE-2,6-BISPHOSPHATASE TIGAR"/>
    <property type="match status" value="1"/>
</dbReference>
<evidence type="ECO:0000313" key="3">
    <source>
        <dbReference type="Proteomes" id="UP000790580"/>
    </source>
</evidence>
<dbReference type="InterPro" id="IPR013078">
    <property type="entry name" value="His_Pase_superF_clade-1"/>
</dbReference>
<dbReference type="InterPro" id="IPR051695">
    <property type="entry name" value="Phosphoglycerate_Mutase"/>
</dbReference>
<evidence type="ECO:0000313" key="2">
    <source>
        <dbReference type="EMBL" id="MBU9722890.1"/>
    </source>
</evidence>
<proteinExistence type="predicted"/>
<comment type="caution">
    <text evidence="2">The sequence shown here is derived from an EMBL/GenBank/DDBJ whole genome shotgun (WGS) entry which is preliminary data.</text>
</comment>